<evidence type="ECO:0000259" key="3">
    <source>
        <dbReference type="Pfam" id="PF13649"/>
    </source>
</evidence>
<dbReference type="CDD" id="cd02440">
    <property type="entry name" value="AdoMet_MTases"/>
    <property type="match status" value="1"/>
</dbReference>
<accession>A0A5S5C2Q4</accession>
<name>A0A5S5C2Q4_9FLAO</name>
<gene>
    <name evidence="4" type="ORF">BD809_107138</name>
</gene>
<dbReference type="Gene3D" id="3.40.50.150">
    <property type="entry name" value="Vaccinia Virus protein VP39"/>
    <property type="match status" value="1"/>
</dbReference>
<evidence type="ECO:0000313" key="5">
    <source>
        <dbReference type="Proteomes" id="UP000324376"/>
    </source>
</evidence>
<dbReference type="InterPro" id="IPR029063">
    <property type="entry name" value="SAM-dependent_MTases_sf"/>
</dbReference>
<dbReference type="SUPFAM" id="SSF53335">
    <property type="entry name" value="S-adenosyl-L-methionine-dependent methyltransferases"/>
    <property type="match status" value="1"/>
</dbReference>
<keyword evidence="5" id="KW-1185">Reference proteome</keyword>
<dbReference type="OrthoDB" id="9789123at2"/>
<feature type="domain" description="Methyltransferase" evidence="3">
    <location>
        <begin position="46"/>
        <end position="138"/>
    </location>
</feature>
<dbReference type="InterPro" id="IPR041698">
    <property type="entry name" value="Methyltransf_25"/>
</dbReference>
<comment type="caution">
    <text evidence="4">The sequence shown here is derived from an EMBL/GenBank/DDBJ whole genome shotgun (WGS) entry which is preliminary data.</text>
</comment>
<evidence type="ECO:0000313" key="4">
    <source>
        <dbReference type="EMBL" id="TYP72253.1"/>
    </source>
</evidence>
<dbReference type="PANTHER" id="PTHR43861:SF1">
    <property type="entry name" value="TRANS-ACONITATE 2-METHYLTRANSFERASE"/>
    <property type="match status" value="1"/>
</dbReference>
<reference evidence="4 5" key="1">
    <citation type="submission" date="2019-07" db="EMBL/GenBank/DDBJ databases">
        <title>Genomic Encyclopedia of Archaeal and Bacterial Type Strains, Phase II (KMG-II): from individual species to whole genera.</title>
        <authorList>
            <person name="Goeker M."/>
        </authorList>
    </citation>
    <scope>NUCLEOTIDE SEQUENCE [LARGE SCALE GENOMIC DNA]</scope>
    <source>
        <strain evidence="4 5">DSM 17527</strain>
    </source>
</reference>
<dbReference type="EMBL" id="VNHU01000007">
    <property type="protein sequence ID" value="TYP72253.1"/>
    <property type="molecule type" value="Genomic_DNA"/>
</dbReference>
<dbReference type="GO" id="GO:0008168">
    <property type="term" value="F:methyltransferase activity"/>
    <property type="evidence" value="ECO:0007669"/>
    <property type="project" value="UniProtKB-KW"/>
</dbReference>
<keyword evidence="1 4" id="KW-0489">Methyltransferase</keyword>
<evidence type="ECO:0000256" key="2">
    <source>
        <dbReference type="ARBA" id="ARBA00022679"/>
    </source>
</evidence>
<keyword evidence="4" id="KW-0830">Ubiquinone</keyword>
<dbReference type="Proteomes" id="UP000324376">
    <property type="component" value="Unassembled WGS sequence"/>
</dbReference>
<sequence>MDPYQITFESWDKVAKKYQEVFMDFELYNNSYDLFLTTLSKPNVTILEIGCGPGNITSYLLNKKPTLNIEAYDIAPSMIELAKINNPTATCGVLDAREIQTLSSLYDAILCGFCLPYLANNDVSQFIHDSYKLLQPNGILYLSTLEGDYETSGYITGSTGDQMYVYYHSETTLRTMLNRHSFELIEIIRKPYSRADGSQEIHLIVLSRKL</sequence>
<dbReference type="GO" id="GO:0032259">
    <property type="term" value="P:methylation"/>
    <property type="evidence" value="ECO:0007669"/>
    <property type="project" value="UniProtKB-KW"/>
</dbReference>
<dbReference type="Pfam" id="PF13649">
    <property type="entry name" value="Methyltransf_25"/>
    <property type="match status" value="1"/>
</dbReference>
<proteinExistence type="predicted"/>
<organism evidence="4 5">
    <name type="scientific">Aquimarina intermedia</name>
    <dbReference type="NCBI Taxonomy" id="350814"/>
    <lineage>
        <taxon>Bacteria</taxon>
        <taxon>Pseudomonadati</taxon>
        <taxon>Bacteroidota</taxon>
        <taxon>Flavobacteriia</taxon>
        <taxon>Flavobacteriales</taxon>
        <taxon>Flavobacteriaceae</taxon>
        <taxon>Aquimarina</taxon>
    </lineage>
</organism>
<keyword evidence="2" id="KW-0808">Transferase</keyword>
<protein>
    <submittedName>
        <fullName evidence="4">Ubiquinone/menaquinone biosynthesis C-methylase UbiE</fullName>
    </submittedName>
</protein>
<dbReference type="RefSeq" id="WP_148783128.1">
    <property type="nucleotide sequence ID" value="NZ_VNHU01000007.1"/>
</dbReference>
<dbReference type="AlphaFoldDB" id="A0A5S5C2Q4"/>
<evidence type="ECO:0000256" key="1">
    <source>
        <dbReference type="ARBA" id="ARBA00022603"/>
    </source>
</evidence>
<dbReference type="PANTHER" id="PTHR43861">
    <property type="entry name" value="TRANS-ACONITATE 2-METHYLTRANSFERASE-RELATED"/>
    <property type="match status" value="1"/>
</dbReference>